<keyword evidence="2" id="KW-1185">Reference proteome</keyword>
<evidence type="ECO:0000313" key="2">
    <source>
        <dbReference type="Proteomes" id="UP001632038"/>
    </source>
</evidence>
<comment type="caution">
    <text evidence="1">The sequence shown here is derived from an EMBL/GenBank/DDBJ whole genome shotgun (WGS) entry which is preliminary data.</text>
</comment>
<organism evidence="1 2">
    <name type="scientific">Castilleja foliolosa</name>
    <dbReference type="NCBI Taxonomy" id="1961234"/>
    <lineage>
        <taxon>Eukaryota</taxon>
        <taxon>Viridiplantae</taxon>
        <taxon>Streptophyta</taxon>
        <taxon>Embryophyta</taxon>
        <taxon>Tracheophyta</taxon>
        <taxon>Spermatophyta</taxon>
        <taxon>Magnoliopsida</taxon>
        <taxon>eudicotyledons</taxon>
        <taxon>Gunneridae</taxon>
        <taxon>Pentapetalae</taxon>
        <taxon>asterids</taxon>
        <taxon>lamiids</taxon>
        <taxon>Lamiales</taxon>
        <taxon>Orobanchaceae</taxon>
        <taxon>Pedicularideae</taxon>
        <taxon>Castillejinae</taxon>
        <taxon>Castilleja</taxon>
    </lineage>
</organism>
<name>A0ABD3E757_9LAMI</name>
<reference evidence="2" key="1">
    <citation type="journal article" date="2024" name="IScience">
        <title>Strigolactones Initiate the Formation of Haustorium-like Structures in Castilleja.</title>
        <authorList>
            <person name="Buerger M."/>
            <person name="Peterson D."/>
            <person name="Chory J."/>
        </authorList>
    </citation>
    <scope>NUCLEOTIDE SEQUENCE [LARGE SCALE GENOMIC DNA]</scope>
</reference>
<evidence type="ECO:0000313" key="1">
    <source>
        <dbReference type="EMBL" id="KAL3650303.1"/>
    </source>
</evidence>
<gene>
    <name evidence="1" type="ORF">CASFOL_006706</name>
</gene>
<sequence length="72" mass="8461">MRNDLVCKTLARGLRNKCMYDLHDLEDVNVHFYDEDNDAWQPMPLKSLLSPSVSPTSSTPIRKIRFQLKWKP</sequence>
<dbReference type="Proteomes" id="UP001632038">
    <property type="component" value="Unassembled WGS sequence"/>
</dbReference>
<proteinExistence type="predicted"/>
<dbReference type="EMBL" id="JAVIJP010000007">
    <property type="protein sequence ID" value="KAL3650303.1"/>
    <property type="molecule type" value="Genomic_DNA"/>
</dbReference>
<dbReference type="AlphaFoldDB" id="A0ABD3E757"/>
<protein>
    <submittedName>
        <fullName evidence="1">Uncharacterized protein</fullName>
    </submittedName>
</protein>
<accession>A0ABD3E757</accession>